<dbReference type="InterPro" id="IPR050422">
    <property type="entry name" value="X-Pro_aminopeptidase_P"/>
</dbReference>
<dbReference type="Pfam" id="PF00557">
    <property type="entry name" value="Peptidase_M24"/>
    <property type="match status" value="1"/>
</dbReference>
<protein>
    <submittedName>
        <fullName evidence="2">M24 family metallopeptidase</fullName>
    </submittedName>
</protein>
<dbReference type="SUPFAM" id="SSF55920">
    <property type="entry name" value="Creatinase/aminopeptidase"/>
    <property type="match status" value="1"/>
</dbReference>
<dbReference type="InterPro" id="IPR000994">
    <property type="entry name" value="Pept_M24"/>
</dbReference>
<accession>A0A183A417</accession>
<proteinExistence type="predicted"/>
<dbReference type="AlphaFoldDB" id="A0A183A417"/>
<dbReference type="Gene3D" id="3.90.230.10">
    <property type="entry name" value="Creatinase/methionine aminopeptidase superfamily"/>
    <property type="match status" value="1"/>
</dbReference>
<name>A0A183A417_9TREM</name>
<dbReference type="InterPro" id="IPR036005">
    <property type="entry name" value="Creatinase/aminopeptidase-like"/>
</dbReference>
<reference evidence="2" key="1">
    <citation type="submission" date="2016-06" db="UniProtKB">
        <authorList>
            <consortium name="WormBaseParasite"/>
        </authorList>
    </citation>
    <scope>IDENTIFICATION</scope>
</reference>
<feature type="domain" description="Peptidase M24" evidence="1">
    <location>
        <begin position="2"/>
        <end position="56"/>
    </location>
</feature>
<dbReference type="WBParaSite" id="ECPE_0000170201-mRNA-1">
    <property type="protein sequence ID" value="ECPE_0000170201-mRNA-1"/>
    <property type="gene ID" value="ECPE_0000170201"/>
</dbReference>
<evidence type="ECO:0000313" key="2">
    <source>
        <dbReference type="WBParaSite" id="ECPE_0000170201-mRNA-1"/>
    </source>
</evidence>
<organism evidence="2">
    <name type="scientific">Echinostoma caproni</name>
    <dbReference type="NCBI Taxonomy" id="27848"/>
    <lineage>
        <taxon>Eukaryota</taxon>
        <taxon>Metazoa</taxon>
        <taxon>Spiralia</taxon>
        <taxon>Lophotrochozoa</taxon>
        <taxon>Platyhelminthes</taxon>
        <taxon>Trematoda</taxon>
        <taxon>Digenea</taxon>
        <taxon>Plagiorchiida</taxon>
        <taxon>Echinostomata</taxon>
        <taxon>Echinostomatoidea</taxon>
        <taxon>Echinostomatidae</taxon>
        <taxon>Echinostoma</taxon>
    </lineage>
</organism>
<dbReference type="PANTHER" id="PTHR43763:SF6">
    <property type="entry name" value="XAA-PRO AMINOPEPTIDASE 1"/>
    <property type="match status" value="1"/>
</dbReference>
<evidence type="ECO:0000259" key="1">
    <source>
        <dbReference type="Pfam" id="PF00557"/>
    </source>
</evidence>
<sequence length="68" mass="7547">LDVVARHVPWRYQCDYAHGTGHGVGAFLGVHEGPIGMSGSRLEAMTRMGMIEPGIQKDMVNCYLLIFR</sequence>
<dbReference type="PANTHER" id="PTHR43763">
    <property type="entry name" value="XAA-PRO AMINOPEPTIDASE 1"/>
    <property type="match status" value="1"/>
</dbReference>